<gene>
    <name evidence="4" type="ORF">CQY20_31060</name>
</gene>
<keyword evidence="5" id="KW-1185">Reference proteome</keyword>
<dbReference type="OrthoDB" id="9778690at2"/>
<proteinExistence type="predicted"/>
<dbReference type="EMBL" id="PDCP01000117">
    <property type="protein sequence ID" value="PEG33390.1"/>
    <property type="molecule type" value="Genomic_DNA"/>
</dbReference>
<comment type="caution">
    <text evidence="4">The sequence shown here is derived from an EMBL/GenBank/DDBJ whole genome shotgun (WGS) entry which is preliminary data.</text>
</comment>
<dbReference type="InterPro" id="IPR014043">
    <property type="entry name" value="Acyl_transferase_dom"/>
</dbReference>
<dbReference type="SMART" id="SM00827">
    <property type="entry name" value="PKS_AT"/>
    <property type="match status" value="1"/>
</dbReference>
<protein>
    <recommendedName>
        <fullName evidence="3">Malonyl-CoA:ACP transacylase (MAT) domain-containing protein</fullName>
    </recommendedName>
</protein>
<organism evidence="4 5">
    <name type="scientific">Mycolicibacterium agri</name>
    <name type="common">Mycobacterium agri</name>
    <dbReference type="NCBI Taxonomy" id="36811"/>
    <lineage>
        <taxon>Bacteria</taxon>
        <taxon>Bacillati</taxon>
        <taxon>Actinomycetota</taxon>
        <taxon>Actinomycetes</taxon>
        <taxon>Mycobacteriales</taxon>
        <taxon>Mycobacteriaceae</taxon>
        <taxon>Mycolicibacterium</taxon>
    </lineage>
</organism>
<evidence type="ECO:0000256" key="1">
    <source>
        <dbReference type="ARBA" id="ARBA00022679"/>
    </source>
</evidence>
<dbReference type="GO" id="GO:0006633">
    <property type="term" value="P:fatty acid biosynthetic process"/>
    <property type="evidence" value="ECO:0007669"/>
    <property type="project" value="TreeGrafter"/>
</dbReference>
<reference evidence="4 5" key="1">
    <citation type="submission" date="2017-10" db="EMBL/GenBank/DDBJ databases">
        <title>The new phylogeny of genus Mycobacterium.</title>
        <authorList>
            <person name="Tortoli E."/>
            <person name="Trovato A."/>
            <person name="Cirillo D.M."/>
        </authorList>
    </citation>
    <scope>NUCLEOTIDE SEQUENCE [LARGE SCALE GENOMIC DNA]</scope>
    <source>
        <strain evidence="4 5">CCUG37673</strain>
    </source>
</reference>
<dbReference type="SUPFAM" id="SSF55048">
    <property type="entry name" value="Probable ACP-binding domain of malonyl-CoA ACP transacylase"/>
    <property type="match status" value="1"/>
</dbReference>
<dbReference type="InterPro" id="IPR050091">
    <property type="entry name" value="PKS_NRPS_Biosynth_Enz"/>
</dbReference>
<dbReference type="Pfam" id="PF00698">
    <property type="entry name" value="Acyl_transf_1"/>
    <property type="match status" value="1"/>
</dbReference>
<sequence>MPAGSSHASFLRAVESNGACMSDYTMATGDSASSRGTVFVFPGQGWQWTRALTDMLDLVPAFADEMRRCDAALGEFADWSLIEAVRTPPTSAIRDRVDVTQPMLFAAMVSLAAQWRALAVYPDAVLGHAQGEVAAAYVAGALSLRDAAKVIVTGSQAMATLAERGGMVSIEWPVERVVDLIEPWATSIAVAAQNGPSWTVVTGDSAAVDELMSHCEKYGLPAARMSGACAAHSAQVEALREVLRPTLSGLQPRRAGVAFISGVTGAALDTSILEGDYWIANLRQPVLFEQAVRWCYEHGYRTFLEATPFPSLGVGIQQALDEFGGSAPAELRWWTSALTAPPPN</sequence>
<dbReference type="Gene3D" id="3.40.366.10">
    <property type="entry name" value="Malonyl-Coenzyme A Acyl Carrier Protein, domain 2"/>
    <property type="match status" value="1"/>
</dbReference>
<dbReference type="InterPro" id="IPR016035">
    <property type="entry name" value="Acyl_Trfase/lysoPLipase"/>
</dbReference>
<evidence type="ECO:0000259" key="3">
    <source>
        <dbReference type="SMART" id="SM00827"/>
    </source>
</evidence>
<dbReference type="AlphaFoldDB" id="A0A2A7MPB1"/>
<evidence type="ECO:0000313" key="5">
    <source>
        <dbReference type="Proteomes" id="UP000220914"/>
    </source>
</evidence>
<dbReference type="GO" id="GO:0004312">
    <property type="term" value="F:fatty acid synthase activity"/>
    <property type="evidence" value="ECO:0007669"/>
    <property type="project" value="TreeGrafter"/>
</dbReference>
<dbReference type="SUPFAM" id="SSF52151">
    <property type="entry name" value="FabD/lysophospholipase-like"/>
    <property type="match status" value="1"/>
</dbReference>
<dbReference type="InterPro" id="IPR016036">
    <property type="entry name" value="Malonyl_transacylase_ACP-bd"/>
</dbReference>
<accession>A0A2A7MPB1</accession>
<dbReference type="Proteomes" id="UP000220914">
    <property type="component" value="Unassembled WGS sequence"/>
</dbReference>
<keyword evidence="2" id="KW-0012">Acyltransferase</keyword>
<feature type="domain" description="Malonyl-CoA:ACP transacylase (MAT)" evidence="3">
    <location>
        <begin position="40"/>
        <end position="342"/>
    </location>
</feature>
<dbReference type="PANTHER" id="PTHR43775:SF51">
    <property type="entry name" value="INACTIVE PHENOLPHTHIOCEROL SYNTHESIS POLYKETIDE SYNTHASE TYPE I PKS1-RELATED"/>
    <property type="match status" value="1"/>
</dbReference>
<evidence type="ECO:0000313" key="4">
    <source>
        <dbReference type="EMBL" id="PEG33390.1"/>
    </source>
</evidence>
<dbReference type="InterPro" id="IPR001227">
    <property type="entry name" value="Ac_transferase_dom_sf"/>
</dbReference>
<keyword evidence="1" id="KW-0808">Transferase</keyword>
<dbReference type="PANTHER" id="PTHR43775">
    <property type="entry name" value="FATTY ACID SYNTHASE"/>
    <property type="match status" value="1"/>
</dbReference>
<evidence type="ECO:0000256" key="2">
    <source>
        <dbReference type="ARBA" id="ARBA00023315"/>
    </source>
</evidence>
<name>A0A2A7MPB1_MYCAG</name>
<dbReference type="Gene3D" id="3.30.70.3290">
    <property type="match status" value="1"/>
</dbReference>